<gene>
    <name evidence="10 13" type="primary">murG</name>
    <name evidence="13" type="ORF">GCM10007966_20280</name>
</gene>
<dbReference type="GO" id="GO:0050511">
    <property type="term" value="F:undecaprenyldiphospho-muramoylpentapeptide beta-N-acetylglucosaminyltransferase activity"/>
    <property type="evidence" value="ECO:0007669"/>
    <property type="project" value="UniProtKB-UniRule"/>
</dbReference>
<evidence type="ECO:0000256" key="3">
    <source>
        <dbReference type="ARBA" id="ARBA00022676"/>
    </source>
</evidence>
<feature type="domain" description="Glycosyltransferase family 28 N-terminal" evidence="11">
    <location>
        <begin position="5"/>
        <end position="142"/>
    </location>
</feature>
<dbReference type="RefSeq" id="WP_131777310.1">
    <property type="nucleotide sequence ID" value="NZ_BMOB01000011.1"/>
</dbReference>
<comment type="subcellular location">
    <subcellularLocation>
        <location evidence="10">Cell membrane</location>
        <topology evidence="10">Peripheral membrane protein</topology>
        <orientation evidence="10">Cytoplasmic side</orientation>
    </subcellularLocation>
</comment>
<dbReference type="GO" id="GO:0051301">
    <property type="term" value="P:cell division"/>
    <property type="evidence" value="ECO:0007669"/>
    <property type="project" value="UniProtKB-KW"/>
</dbReference>
<accession>A0A917NE09</accession>
<dbReference type="Pfam" id="PF04101">
    <property type="entry name" value="Glyco_tran_28_C"/>
    <property type="match status" value="1"/>
</dbReference>
<keyword evidence="6 10" id="KW-0573">Peptidoglycan synthesis</keyword>
<dbReference type="EC" id="2.4.1.227" evidence="10"/>
<keyword evidence="5 10" id="KW-0133">Cell shape</keyword>
<keyword evidence="8 10" id="KW-0131">Cell cycle</keyword>
<reference evidence="13" key="2">
    <citation type="submission" date="2020-09" db="EMBL/GenBank/DDBJ databases">
        <authorList>
            <person name="Sun Q."/>
            <person name="Ohkuma M."/>
        </authorList>
    </citation>
    <scope>NUCLEOTIDE SEQUENCE</scope>
    <source>
        <strain evidence="13">JCM 13919</strain>
    </source>
</reference>
<reference evidence="13" key="1">
    <citation type="journal article" date="2014" name="Int. J. Syst. Evol. Microbiol.">
        <title>Complete genome sequence of Corynebacterium casei LMG S-19264T (=DSM 44701T), isolated from a smear-ripened cheese.</title>
        <authorList>
            <consortium name="US DOE Joint Genome Institute (JGI-PGF)"/>
            <person name="Walter F."/>
            <person name="Albersmeier A."/>
            <person name="Kalinowski J."/>
            <person name="Ruckert C."/>
        </authorList>
    </citation>
    <scope>NUCLEOTIDE SEQUENCE</scope>
    <source>
        <strain evidence="13">JCM 13919</strain>
    </source>
</reference>
<evidence type="ECO:0000256" key="8">
    <source>
        <dbReference type="ARBA" id="ARBA00023306"/>
    </source>
</evidence>
<keyword evidence="7 10" id="KW-0472">Membrane</keyword>
<dbReference type="Gene3D" id="3.40.50.2000">
    <property type="entry name" value="Glycogen Phosphorylase B"/>
    <property type="match status" value="2"/>
</dbReference>
<feature type="domain" description="Glycosyl transferase family 28 C-terminal" evidence="12">
    <location>
        <begin position="190"/>
        <end position="341"/>
    </location>
</feature>
<keyword evidence="9 10" id="KW-0961">Cell wall biogenesis/degradation</keyword>
<dbReference type="HAMAP" id="MF_00033">
    <property type="entry name" value="MurG"/>
    <property type="match status" value="1"/>
</dbReference>
<evidence type="ECO:0000256" key="10">
    <source>
        <dbReference type="HAMAP-Rule" id="MF_00033"/>
    </source>
</evidence>
<organism evidence="13 14">
    <name type="scientific">Legionella impletisoli</name>
    <dbReference type="NCBI Taxonomy" id="343510"/>
    <lineage>
        <taxon>Bacteria</taxon>
        <taxon>Pseudomonadati</taxon>
        <taxon>Pseudomonadota</taxon>
        <taxon>Gammaproteobacteria</taxon>
        <taxon>Legionellales</taxon>
        <taxon>Legionellaceae</taxon>
        <taxon>Legionella</taxon>
    </lineage>
</organism>
<proteinExistence type="inferred from homology"/>
<dbReference type="AlphaFoldDB" id="A0A917NE09"/>
<evidence type="ECO:0000256" key="2">
    <source>
        <dbReference type="ARBA" id="ARBA00022618"/>
    </source>
</evidence>
<keyword evidence="1 10" id="KW-1003">Cell membrane</keyword>
<evidence type="ECO:0000313" key="13">
    <source>
        <dbReference type="EMBL" id="GGI91566.1"/>
    </source>
</evidence>
<evidence type="ECO:0000259" key="12">
    <source>
        <dbReference type="Pfam" id="PF04101"/>
    </source>
</evidence>
<name>A0A917NE09_9GAMM</name>
<evidence type="ECO:0000256" key="6">
    <source>
        <dbReference type="ARBA" id="ARBA00022984"/>
    </source>
</evidence>
<feature type="binding site" evidence="10">
    <location>
        <begin position="12"/>
        <end position="14"/>
    </location>
    <ligand>
        <name>UDP-N-acetyl-alpha-D-glucosamine</name>
        <dbReference type="ChEBI" id="CHEBI:57705"/>
    </ligand>
</feature>
<dbReference type="InterPro" id="IPR007235">
    <property type="entry name" value="Glyco_trans_28_C"/>
</dbReference>
<comment type="function">
    <text evidence="10">Cell wall formation. Catalyzes the transfer of a GlcNAc subunit on undecaprenyl-pyrophosphoryl-MurNAc-pentapeptide (lipid intermediate I) to form undecaprenyl-pyrophosphoryl-MurNAc-(pentapeptide)GlcNAc (lipid intermediate II).</text>
</comment>
<dbReference type="NCBIfam" id="TIGR01133">
    <property type="entry name" value="murG"/>
    <property type="match status" value="1"/>
</dbReference>
<feature type="binding site" evidence="10">
    <location>
        <position position="291"/>
    </location>
    <ligand>
        <name>UDP-N-acetyl-alpha-D-glucosamine</name>
        <dbReference type="ChEBI" id="CHEBI:57705"/>
    </ligand>
</feature>
<comment type="caution">
    <text evidence="10">Lacks conserved residue(s) required for the propagation of feature annotation.</text>
</comment>
<feature type="binding site" evidence="10">
    <location>
        <position position="166"/>
    </location>
    <ligand>
        <name>UDP-N-acetyl-alpha-D-glucosamine</name>
        <dbReference type="ChEBI" id="CHEBI:57705"/>
    </ligand>
</feature>
<dbReference type="GO" id="GO:0005975">
    <property type="term" value="P:carbohydrate metabolic process"/>
    <property type="evidence" value="ECO:0007669"/>
    <property type="project" value="InterPro"/>
</dbReference>
<evidence type="ECO:0000256" key="7">
    <source>
        <dbReference type="ARBA" id="ARBA00023136"/>
    </source>
</evidence>
<dbReference type="GO" id="GO:0005886">
    <property type="term" value="C:plasma membrane"/>
    <property type="evidence" value="ECO:0007669"/>
    <property type="project" value="UniProtKB-SubCell"/>
</dbReference>
<comment type="catalytic activity">
    <reaction evidence="10">
        <text>di-trans,octa-cis-undecaprenyl diphospho-N-acetyl-alpha-D-muramoyl-L-alanyl-D-glutamyl-meso-2,6-diaminopimeloyl-D-alanyl-D-alanine + UDP-N-acetyl-alpha-D-glucosamine = di-trans,octa-cis-undecaprenyl diphospho-[N-acetyl-alpha-D-glucosaminyl-(1-&gt;4)]-N-acetyl-alpha-D-muramoyl-L-alanyl-D-glutamyl-meso-2,6-diaminopimeloyl-D-alanyl-D-alanine + UDP + H(+)</text>
        <dbReference type="Rhea" id="RHEA:31227"/>
        <dbReference type="ChEBI" id="CHEBI:15378"/>
        <dbReference type="ChEBI" id="CHEBI:57705"/>
        <dbReference type="ChEBI" id="CHEBI:58223"/>
        <dbReference type="ChEBI" id="CHEBI:61387"/>
        <dbReference type="ChEBI" id="CHEBI:61388"/>
        <dbReference type="EC" id="2.4.1.227"/>
    </reaction>
</comment>
<dbReference type="Proteomes" id="UP000630149">
    <property type="component" value="Unassembled WGS sequence"/>
</dbReference>
<comment type="similarity">
    <text evidence="10">Belongs to the glycosyltransferase 28 family. MurG subfamily.</text>
</comment>
<protein>
    <recommendedName>
        <fullName evidence="10">UDP-N-acetylglucosamine--N-acetylmuramyl-(pentapeptide) pyrophosphoryl-undecaprenol N-acetylglucosamine transferase</fullName>
        <ecNumber evidence="10">2.4.1.227</ecNumber>
    </recommendedName>
    <alternativeName>
        <fullName evidence="10">Undecaprenyl-PP-MurNAc-pentapeptide-UDPGlcNAc GlcNAc transferase</fullName>
    </alternativeName>
</protein>
<evidence type="ECO:0000256" key="5">
    <source>
        <dbReference type="ARBA" id="ARBA00022960"/>
    </source>
</evidence>
<keyword evidence="2 10" id="KW-0132">Cell division</keyword>
<keyword evidence="4 10" id="KW-0808">Transferase</keyword>
<dbReference type="GO" id="GO:0071555">
    <property type="term" value="P:cell wall organization"/>
    <property type="evidence" value="ECO:0007669"/>
    <property type="project" value="UniProtKB-KW"/>
</dbReference>
<comment type="pathway">
    <text evidence="10">Cell wall biogenesis; peptidoglycan biosynthesis.</text>
</comment>
<dbReference type="PANTHER" id="PTHR21015:SF27">
    <property type="entry name" value="UDP-N-ACETYLGLUCOSAMINE--N-ACETYLMURAMYL-(PENTAPEPTIDE) PYROPHOSPHORYL-UNDECAPRENOL N-ACETYLGLUCOSAMINE TRANSFERASE"/>
    <property type="match status" value="1"/>
</dbReference>
<keyword evidence="14" id="KW-1185">Reference proteome</keyword>
<dbReference type="CDD" id="cd03785">
    <property type="entry name" value="GT28_MurG"/>
    <property type="match status" value="1"/>
</dbReference>
<dbReference type="Pfam" id="PF03033">
    <property type="entry name" value="Glyco_transf_28"/>
    <property type="match status" value="1"/>
</dbReference>
<dbReference type="InterPro" id="IPR004276">
    <property type="entry name" value="GlycoTrans_28_N"/>
</dbReference>
<dbReference type="GO" id="GO:0009252">
    <property type="term" value="P:peptidoglycan biosynthetic process"/>
    <property type="evidence" value="ECO:0007669"/>
    <property type="project" value="UniProtKB-UniRule"/>
</dbReference>
<evidence type="ECO:0000256" key="1">
    <source>
        <dbReference type="ARBA" id="ARBA00022475"/>
    </source>
</evidence>
<keyword evidence="3 10" id="KW-0328">Glycosyltransferase</keyword>
<dbReference type="PANTHER" id="PTHR21015">
    <property type="entry name" value="UDP-N-ACETYLGLUCOSAMINE--N-ACETYLMURAMYL-(PENTAPEPTIDE) PYROPHOSPHORYL-UNDECAPRENOL N-ACETYLGLUCOSAMINE TRANSFERASE 1"/>
    <property type="match status" value="1"/>
</dbReference>
<dbReference type="InterPro" id="IPR006009">
    <property type="entry name" value="GlcNAc_MurG"/>
</dbReference>
<dbReference type="EMBL" id="BMOB01000011">
    <property type="protein sequence ID" value="GGI91566.1"/>
    <property type="molecule type" value="Genomic_DNA"/>
</dbReference>
<dbReference type="NCBIfam" id="NF009102">
    <property type="entry name" value="PRK12446.1"/>
    <property type="match status" value="1"/>
</dbReference>
<evidence type="ECO:0000313" key="14">
    <source>
        <dbReference type="Proteomes" id="UP000630149"/>
    </source>
</evidence>
<dbReference type="GO" id="GO:0008360">
    <property type="term" value="P:regulation of cell shape"/>
    <property type="evidence" value="ECO:0007669"/>
    <property type="project" value="UniProtKB-KW"/>
</dbReference>
<evidence type="ECO:0000259" key="11">
    <source>
        <dbReference type="Pfam" id="PF03033"/>
    </source>
</evidence>
<comment type="caution">
    <text evidence="13">The sequence shown here is derived from an EMBL/GenBank/DDBJ whole genome shotgun (WGS) entry which is preliminary data.</text>
</comment>
<feature type="binding site" evidence="10">
    <location>
        <position position="196"/>
    </location>
    <ligand>
        <name>UDP-N-acetyl-alpha-D-glucosamine</name>
        <dbReference type="ChEBI" id="CHEBI:57705"/>
    </ligand>
</feature>
<sequence length="357" mass="39692">MTKRIVFTGGGTAGHVTPNLALINPLQSEGWKVHYIGSEEGIEKEMISPLNIPYHAVKSGKLRRYFSWKNFLDPVKILYGIVQSFFLLHHLKPNVVFSKGGFVGFPVVVGAWLNRIPVIAHESDMTPGLANRLSFPFASKVCVTFEPAKYHFKQPSKVEVTGTPIREALLKGDKTKGLETCRLQADLPCLLVMGGSLGSRVINQCLRKALDNLLSFVQIIHICGKGNVDPQLNDKKGYCQFDYVRDELGDLLAASDVVLSRSGANSLYEILALKKPHILIPLSKKASRGDQIQNARYFASLGISYVIEEEQLNPECLVKAVQEVMNTKEERIHKMKQLPIHSSSEAIIELIKRTAES</sequence>
<evidence type="ECO:0000256" key="4">
    <source>
        <dbReference type="ARBA" id="ARBA00022679"/>
    </source>
</evidence>
<dbReference type="SUPFAM" id="SSF53756">
    <property type="entry name" value="UDP-Glycosyltransferase/glycogen phosphorylase"/>
    <property type="match status" value="1"/>
</dbReference>
<evidence type="ECO:0000256" key="9">
    <source>
        <dbReference type="ARBA" id="ARBA00023316"/>
    </source>
</evidence>
<dbReference type="OrthoDB" id="9808936at2"/>